<dbReference type="Proteomes" id="UP000259914">
    <property type="component" value="Segment"/>
</dbReference>
<gene>
    <name evidence="1" type="primary">159</name>
    <name evidence="1" type="ORF">SEA_SPARKLEGODDESS_159</name>
</gene>
<evidence type="ECO:0000313" key="2">
    <source>
        <dbReference type="Proteomes" id="UP000259914"/>
    </source>
</evidence>
<evidence type="ECO:0000313" key="1">
    <source>
        <dbReference type="EMBL" id="AXH68845.1"/>
    </source>
</evidence>
<reference evidence="1 2" key="1">
    <citation type="submission" date="2018-07" db="EMBL/GenBank/DDBJ databases">
        <authorList>
            <person name="Dixon J."/>
            <person name="Knudsen H.R."/>
            <person name="Rock W."/>
            <person name="Scott A.N."/>
            <person name="Walsdorf S.L."/>
            <person name="Layton S.R."/>
            <person name="Nayek S."/>
            <person name="Kim T."/>
            <person name="Hughes L.E."/>
            <person name="Garlena R.A."/>
            <person name="Russell D.A."/>
            <person name="Pope W.H."/>
            <person name="Jacobs-Sera D."/>
            <person name="Hatfull G.F."/>
        </authorList>
    </citation>
    <scope>NUCLEOTIDE SEQUENCE [LARGE SCALE GENOMIC DNA]</scope>
</reference>
<protein>
    <submittedName>
        <fullName evidence="1">Uncharacterized protein</fullName>
    </submittedName>
</protein>
<organism evidence="1 2">
    <name type="scientific">Streptomyces phage SparkleGoddess</name>
    <dbReference type="NCBI Taxonomy" id="2283305"/>
    <lineage>
        <taxon>Viruses</taxon>
        <taxon>Duplodnaviria</taxon>
        <taxon>Heunggongvirae</taxon>
        <taxon>Uroviricota</taxon>
        <taxon>Caudoviricetes</taxon>
        <taxon>Stanwilliamsviridae</taxon>
        <taxon>Loccivirinae</taxon>
        <taxon>Gilsonvirus</taxon>
        <taxon>Gilsonvirus comrade</taxon>
    </lineage>
</organism>
<proteinExistence type="predicted"/>
<dbReference type="EMBL" id="MH590589">
    <property type="protein sequence ID" value="AXH68845.1"/>
    <property type="molecule type" value="Genomic_DNA"/>
</dbReference>
<accession>A0A345ME64</accession>
<name>A0A345ME64_9CAUD</name>
<sequence>MSKWIQPGNRIMDKAYLRDGSVTYTGEQLVLALLLHTKGRTKRGSGELEQVAKMLDDPNINRKRTPRRKPKKAA</sequence>